<sequence length="72" mass="8421">MATHPDWYDPRFRMHLQHLDAPGLAHELLRQIPAYITGYQSLTQQLGTLRSIRARYELVEQFARHWGLSCTG</sequence>
<gene>
    <name evidence="2" type="ORF">AOE01nite_29390</name>
</gene>
<evidence type="ECO:0000313" key="3">
    <source>
        <dbReference type="Proteomes" id="UP000321746"/>
    </source>
</evidence>
<dbReference type="AlphaFoldDB" id="A0A511XP29"/>
<feature type="domain" description="Transcriptional regulator-like" evidence="1">
    <location>
        <begin position="6"/>
        <end position="69"/>
    </location>
</feature>
<keyword evidence="3" id="KW-1185">Reference proteome</keyword>
<name>A0A511XP29_9PROT</name>
<dbReference type="InterPro" id="IPR045465">
    <property type="entry name" value="Trans_reg_dom"/>
</dbReference>
<organism evidence="2 3">
    <name type="scientific">Acetobacter oeni</name>
    <dbReference type="NCBI Taxonomy" id="304077"/>
    <lineage>
        <taxon>Bacteria</taxon>
        <taxon>Pseudomonadati</taxon>
        <taxon>Pseudomonadota</taxon>
        <taxon>Alphaproteobacteria</taxon>
        <taxon>Acetobacterales</taxon>
        <taxon>Acetobacteraceae</taxon>
        <taxon>Acetobacter</taxon>
    </lineage>
</organism>
<proteinExistence type="predicted"/>
<dbReference type="EMBL" id="BJYG01000051">
    <property type="protein sequence ID" value="GEN64715.1"/>
    <property type="molecule type" value="Genomic_DNA"/>
</dbReference>
<dbReference type="RefSeq" id="WP_173572153.1">
    <property type="nucleotide sequence ID" value="NZ_BJYG01000051.1"/>
</dbReference>
<dbReference type="Pfam" id="PF20109">
    <property type="entry name" value="Trans_reg_dom"/>
    <property type="match status" value="1"/>
</dbReference>
<evidence type="ECO:0000259" key="1">
    <source>
        <dbReference type="Pfam" id="PF20109"/>
    </source>
</evidence>
<comment type="caution">
    <text evidence="2">The sequence shown here is derived from an EMBL/GenBank/DDBJ whole genome shotgun (WGS) entry which is preliminary data.</text>
</comment>
<protein>
    <recommendedName>
        <fullName evidence="1">Transcriptional regulator-like domain-containing protein</fullName>
    </recommendedName>
</protein>
<dbReference type="Proteomes" id="UP000321746">
    <property type="component" value="Unassembled WGS sequence"/>
</dbReference>
<reference evidence="2 3" key="1">
    <citation type="submission" date="2019-07" db="EMBL/GenBank/DDBJ databases">
        <title>Whole genome shotgun sequence of Acetobacter oeni NBRC 105207.</title>
        <authorList>
            <person name="Hosoyama A."/>
            <person name="Uohara A."/>
            <person name="Ohji S."/>
            <person name="Ichikawa N."/>
        </authorList>
    </citation>
    <scope>NUCLEOTIDE SEQUENCE [LARGE SCALE GENOMIC DNA]</scope>
    <source>
        <strain evidence="2 3">NBRC 105207</strain>
    </source>
</reference>
<evidence type="ECO:0000313" key="2">
    <source>
        <dbReference type="EMBL" id="GEN64715.1"/>
    </source>
</evidence>
<accession>A0A511XP29</accession>